<dbReference type="Proteomes" id="UP000472265">
    <property type="component" value="Chromosome 4"/>
</dbReference>
<protein>
    <submittedName>
        <fullName evidence="7">Interleukin-17C-like</fullName>
    </submittedName>
</protein>
<dbReference type="InterPro" id="IPR010345">
    <property type="entry name" value="IL-17_fam"/>
</dbReference>
<keyword evidence="4" id="KW-0964">Secreted</keyword>
<dbReference type="GeneID" id="115579875"/>
<dbReference type="InterPro" id="IPR029034">
    <property type="entry name" value="Cystine-knot_cytokine"/>
</dbReference>
<accession>A0A671TRB9</accession>
<dbReference type="Pfam" id="PF06083">
    <property type="entry name" value="IL17"/>
    <property type="match status" value="1"/>
</dbReference>
<comment type="subcellular location">
    <subcellularLocation>
        <location evidence="1">Secreted</location>
    </subcellularLocation>
</comment>
<evidence type="ECO:0000256" key="4">
    <source>
        <dbReference type="ARBA" id="ARBA00022525"/>
    </source>
</evidence>
<dbReference type="SUPFAM" id="SSF57501">
    <property type="entry name" value="Cystine-knot cytokines"/>
    <property type="match status" value="1"/>
</dbReference>
<evidence type="ECO:0000256" key="1">
    <source>
        <dbReference type="ARBA" id="ARBA00004613"/>
    </source>
</evidence>
<dbReference type="GeneTree" id="ENSGT00940000166375"/>
<reference evidence="7" key="2">
    <citation type="submission" date="2025-08" db="UniProtKB">
        <authorList>
            <consortium name="Ensembl"/>
        </authorList>
    </citation>
    <scope>IDENTIFICATION</scope>
</reference>
<evidence type="ECO:0000256" key="5">
    <source>
        <dbReference type="ARBA" id="ARBA00022729"/>
    </source>
</evidence>
<feature type="signal peptide" evidence="6">
    <location>
        <begin position="1"/>
        <end position="23"/>
    </location>
</feature>
<reference evidence="7" key="1">
    <citation type="submission" date="2021-04" db="EMBL/GenBank/DDBJ databases">
        <authorList>
            <consortium name="Wellcome Sanger Institute Data Sharing"/>
        </authorList>
    </citation>
    <scope>NUCLEOTIDE SEQUENCE [LARGE SCALE GENOMIC DNA]</scope>
</reference>
<name>A0A671TRB9_SPAAU</name>
<reference evidence="7" key="3">
    <citation type="submission" date="2025-09" db="UniProtKB">
        <authorList>
            <consortium name="Ensembl"/>
        </authorList>
    </citation>
    <scope>IDENTIFICATION</scope>
</reference>
<dbReference type="Ensembl" id="ENSSAUT00010004929.1">
    <property type="protein sequence ID" value="ENSSAUP00010004554.1"/>
    <property type="gene ID" value="ENSSAUG00010002347.1"/>
</dbReference>
<evidence type="ECO:0000256" key="6">
    <source>
        <dbReference type="SAM" id="SignalP"/>
    </source>
</evidence>
<proteinExistence type="inferred from homology"/>
<dbReference type="GO" id="GO:0005615">
    <property type="term" value="C:extracellular space"/>
    <property type="evidence" value="ECO:0007669"/>
    <property type="project" value="UniProtKB-KW"/>
</dbReference>
<keyword evidence="5 6" id="KW-0732">Signal</keyword>
<comment type="similarity">
    <text evidence="2">Belongs to the IL-17 family.</text>
</comment>
<dbReference type="RefSeq" id="XP_030269437.1">
    <property type="nucleotide sequence ID" value="XM_030413577.1"/>
</dbReference>
<dbReference type="GO" id="GO:0006954">
    <property type="term" value="P:inflammatory response"/>
    <property type="evidence" value="ECO:0007669"/>
    <property type="project" value="InterPro"/>
</dbReference>
<evidence type="ECO:0000256" key="2">
    <source>
        <dbReference type="ARBA" id="ARBA00007236"/>
    </source>
</evidence>
<dbReference type="InterPro" id="IPR020440">
    <property type="entry name" value="IL-17_chr"/>
</dbReference>
<gene>
    <name evidence="7" type="primary">LOC115579875</name>
</gene>
<evidence type="ECO:0000313" key="8">
    <source>
        <dbReference type="Proteomes" id="UP000472265"/>
    </source>
</evidence>
<dbReference type="InParanoid" id="A0A671TRB9"/>
<dbReference type="Gene3D" id="2.10.90.10">
    <property type="entry name" value="Cystine-knot cytokines"/>
    <property type="match status" value="1"/>
</dbReference>
<evidence type="ECO:0000313" key="7">
    <source>
        <dbReference type="Ensembl" id="ENSSAUP00010004554.1"/>
    </source>
</evidence>
<feature type="chain" id="PRO_5025417440" evidence="6">
    <location>
        <begin position="24"/>
        <end position="159"/>
    </location>
</feature>
<keyword evidence="8" id="KW-1185">Reference proteome</keyword>
<organism evidence="7 8">
    <name type="scientific">Sparus aurata</name>
    <name type="common">Gilthead sea bream</name>
    <dbReference type="NCBI Taxonomy" id="8175"/>
    <lineage>
        <taxon>Eukaryota</taxon>
        <taxon>Metazoa</taxon>
        <taxon>Chordata</taxon>
        <taxon>Craniata</taxon>
        <taxon>Vertebrata</taxon>
        <taxon>Euteleostomi</taxon>
        <taxon>Actinopterygii</taxon>
        <taxon>Neopterygii</taxon>
        <taxon>Teleostei</taxon>
        <taxon>Neoteleostei</taxon>
        <taxon>Acanthomorphata</taxon>
        <taxon>Eupercaria</taxon>
        <taxon>Spariformes</taxon>
        <taxon>Sparidae</taxon>
        <taxon>Sparus</taxon>
    </lineage>
</organism>
<evidence type="ECO:0000256" key="3">
    <source>
        <dbReference type="ARBA" id="ARBA00022514"/>
    </source>
</evidence>
<dbReference type="AlphaFoldDB" id="A0A671TRB9"/>
<dbReference type="OMA" id="EMHELNG"/>
<sequence length="159" mass="18368">MTWASLQTVFLGSLLVFNDFSSPRCISKQELKDLADRSQTKYWNKWNVSVRLPDSRSCMQAAQEMRGAGNNRCVSPWRYRVEQEDDRIPRDIAFAECICKGCIIDGQQNQSYNSKLVFAWMKILKKTTGKCQDSIKYMVKKEFIKVPVGCTCVVPNYMK</sequence>
<keyword evidence="3" id="KW-0202">Cytokine</keyword>
<dbReference type="GO" id="GO:0005125">
    <property type="term" value="F:cytokine activity"/>
    <property type="evidence" value="ECO:0007669"/>
    <property type="project" value="UniProtKB-KW"/>
</dbReference>
<dbReference type="PRINTS" id="PR01932">
    <property type="entry name" value="INTRLEUKIN17"/>
</dbReference>